<feature type="region of interest" description="Disordered" evidence="1">
    <location>
        <begin position="50"/>
        <end position="103"/>
    </location>
</feature>
<proteinExistence type="predicted"/>
<gene>
    <name evidence="2" type="ORF">NDU88_003486</name>
</gene>
<protein>
    <submittedName>
        <fullName evidence="2">Uncharacterized protein</fullName>
    </submittedName>
</protein>
<evidence type="ECO:0000256" key="1">
    <source>
        <dbReference type="SAM" id="MobiDB-lite"/>
    </source>
</evidence>
<evidence type="ECO:0000313" key="3">
    <source>
        <dbReference type="Proteomes" id="UP001066276"/>
    </source>
</evidence>
<name>A0AAV7WRI9_PLEWA</name>
<accession>A0AAV7WRI9</accession>
<keyword evidence="3" id="KW-1185">Reference proteome</keyword>
<dbReference type="AlphaFoldDB" id="A0AAV7WRI9"/>
<evidence type="ECO:0000313" key="2">
    <source>
        <dbReference type="EMBL" id="KAJ1215879.1"/>
    </source>
</evidence>
<comment type="caution">
    <text evidence="2">The sequence shown here is derived from an EMBL/GenBank/DDBJ whole genome shotgun (WGS) entry which is preliminary data.</text>
</comment>
<organism evidence="2 3">
    <name type="scientific">Pleurodeles waltl</name>
    <name type="common">Iberian ribbed newt</name>
    <dbReference type="NCBI Taxonomy" id="8319"/>
    <lineage>
        <taxon>Eukaryota</taxon>
        <taxon>Metazoa</taxon>
        <taxon>Chordata</taxon>
        <taxon>Craniata</taxon>
        <taxon>Vertebrata</taxon>
        <taxon>Euteleostomi</taxon>
        <taxon>Amphibia</taxon>
        <taxon>Batrachia</taxon>
        <taxon>Caudata</taxon>
        <taxon>Salamandroidea</taxon>
        <taxon>Salamandridae</taxon>
        <taxon>Pleurodelinae</taxon>
        <taxon>Pleurodeles</taxon>
    </lineage>
</organism>
<dbReference type="Proteomes" id="UP001066276">
    <property type="component" value="Chromosome 1_1"/>
</dbReference>
<feature type="compositionally biased region" description="Polar residues" evidence="1">
    <location>
        <begin position="62"/>
        <end position="73"/>
    </location>
</feature>
<sequence length="135" mass="14302">MWCCANDSCQFLPGTPLPPGEPGRALGPAGQGRVVRGRGSARLFNRVLAMEQQPTRPAPDFTSLQRSSTTHHQLLSPPARVGTKKENTRPQTAGQPGPTEHGSMCAADMLCLARGDRTRPCTAPRGTQSVTGDVA</sequence>
<dbReference type="EMBL" id="JANPWB010000001">
    <property type="protein sequence ID" value="KAJ1215879.1"/>
    <property type="molecule type" value="Genomic_DNA"/>
</dbReference>
<reference evidence="2" key="1">
    <citation type="journal article" date="2022" name="bioRxiv">
        <title>Sequencing and chromosome-scale assembly of the giantPleurodeles waltlgenome.</title>
        <authorList>
            <person name="Brown T."/>
            <person name="Elewa A."/>
            <person name="Iarovenko S."/>
            <person name="Subramanian E."/>
            <person name="Araus A.J."/>
            <person name="Petzold A."/>
            <person name="Susuki M."/>
            <person name="Suzuki K.-i.T."/>
            <person name="Hayashi T."/>
            <person name="Toyoda A."/>
            <person name="Oliveira C."/>
            <person name="Osipova E."/>
            <person name="Leigh N.D."/>
            <person name="Simon A."/>
            <person name="Yun M.H."/>
        </authorList>
    </citation>
    <scope>NUCLEOTIDE SEQUENCE</scope>
    <source>
        <strain evidence="2">20211129_DDA</strain>
        <tissue evidence="2">Liver</tissue>
    </source>
</reference>